<feature type="domain" description="Centromere protein J C-terminal" evidence="13">
    <location>
        <begin position="1387"/>
        <end position="1415"/>
    </location>
</feature>
<keyword evidence="4" id="KW-0597">Phosphoprotein</keyword>
<feature type="compositionally biased region" description="Polar residues" evidence="12">
    <location>
        <begin position="613"/>
        <end position="624"/>
    </location>
</feature>
<dbReference type="RefSeq" id="XP_010849461.1">
    <property type="nucleotide sequence ID" value="XM_010851159.1"/>
</dbReference>
<evidence type="ECO:0000256" key="7">
    <source>
        <dbReference type="ARBA" id="ARBA00064598"/>
    </source>
</evidence>
<feature type="region of interest" description="Disordered" evidence="12">
    <location>
        <begin position="838"/>
        <end position="916"/>
    </location>
</feature>
<feature type="region of interest" description="Disordered" evidence="12">
    <location>
        <begin position="1005"/>
        <end position="1065"/>
    </location>
</feature>
<evidence type="ECO:0000256" key="8">
    <source>
        <dbReference type="ARBA" id="ARBA00069791"/>
    </source>
</evidence>
<evidence type="ECO:0000259" key="13">
    <source>
        <dbReference type="Pfam" id="PF07202"/>
    </source>
</evidence>
<proteinExistence type="inferred from homology"/>
<gene>
    <name evidence="16" type="primary">CENPJ</name>
</gene>
<keyword evidence="3" id="KW-0963">Cytoplasm</keyword>
<feature type="region of interest" description="Disordered" evidence="12">
    <location>
        <begin position="765"/>
        <end position="800"/>
    </location>
</feature>
<dbReference type="GeneID" id="104996796"/>
<name>A0A6P3I454_BISBB</name>
<evidence type="ECO:0000259" key="14">
    <source>
        <dbReference type="Pfam" id="PF25779"/>
    </source>
</evidence>
<keyword evidence="6" id="KW-0206">Cytoskeleton</keyword>
<evidence type="ECO:0000256" key="1">
    <source>
        <dbReference type="ARBA" id="ARBA00004114"/>
    </source>
</evidence>
<feature type="compositionally biased region" description="Polar residues" evidence="12">
    <location>
        <begin position="1264"/>
        <end position="1273"/>
    </location>
</feature>
<feature type="region of interest" description="Disordered" evidence="12">
    <location>
        <begin position="613"/>
        <end position="634"/>
    </location>
</feature>
<feature type="compositionally biased region" description="Basic and acidic residues" evidence="12">
    <location>
        <begin position="1044"/>
        <end position="1054"/>
    </location>
</feature>
<dbReference type="FunFam" id="2.60.450.20:FF:000001">
    <property type="entry name" value="Centromere protein J"/>
    <property type="match status" value="1"/>
</dbReference>
<dbReference type="Gene3D" id="2.60.450.20">
    <property type="match status" value="1"/>
</dbReference>
<evidence type="ECO:0000256" key="9">
    <source>
        <dbReference type="ARBA" id="ARBA00081769"/>
    </source>
</evidence>
<accession>A0A6P3I454</accession>
<keyword evidence="15" id="KW-1185">Reference proteome</keyword>
<dbReference type="Pfam" id="PF25779">
    <property type="entry name" value="Tubulin-bind_CPAP"/>
    <property type="match status" value="1"/>
</dbReference>
<feature type="domain" description="Centromere protein J C-terminal" evidence="13">
    <location>
        <begin position="1462"/>
        <end position="1490"/>
    </location>
</feature>
<evidence type="ECO:0000256" key="10">
    <source>
        <dbReference type="ARBA" id="ARBA00083148"/>
    </source>
</evidence>
<feature type="region of interest" description="Disordered" evidence="12">
    <location>
        <begin position="1256"/>
        <end position="1324"/>
    </location>
</feature>
<dbReference type="Proteomes" id="UP000515208">
    <property type="component" value="Unplaced"/>
</dbReference>
<feature type="coiled-coil region" evidence="11">
    <location>
        <begin position="290"/>
        <end position="329"/>
    </location>
</feature>
<feature type="compositionally biased region" description="Basic and acidic residues" evidence="12">
    <location>
        <begin position="876"/>
        <end position="897"/>
    </location>
</feature>
<dbReference type="GO" id="GO:0015631">
    <property type="term" value="F:tubulin binding"/>
    <property type="evidence" value="ECO:0007669"/>
    <property type="project" value="TreeGrafter"/>
</dbReference>
<organism evidence="15 16">
    <name type="scientific">Bison bison bison</name>
    <name type="common">North American plains bison</name>
    <dbReference type="NCBI Taxonomy" id="43346"/>
    <lineage>
        <taxon>Eukaryota</taxon>
        <taxon>Metazoa</taxon>
        <taxon>Chordata</taxon>
        <taxon>Craniata</taxon>
        <taxon>Vertebrata</taxon>
        <taxon>Euteleostomi</taxon>
        <taxon>Mammalia</taxon>
        <taxon>Eutheria</taxon>
        <taxon>Laurasiatheria</taxon>
        <taxon>Artiodactyla</taxon>
        <taxon>Ruminantia</taxon>
        <taxon>Pecora</taxon>
        <taxon>Bovidae</taxon>
        <taxon>Bovinae</taxon>
        <taxon>Bison</taxon>
    </lineage>
</organism>
<feature type="coiled-coil region" evidence="11">
    <location>
        <begin position="488"/>
        <end position="522"/>
    </location>
</feature>
<dbReference type="PANTHER" id="PTHR10331:SF23">
    <property type="entry name" value="CENTROMERE PROTEIN J"/>
    <property type="match status" value="1"/>
</dbReference>
<feature type="domain" description="Centromere protein J C-terminal" evidence="13">
    <location>
        <begin position="1424"/>
        <end position="1457"/>
    </location>
</feature>
<dbReference type="GO" id="GO:0060271">
    <property type="term" value="P:cilium assembly"/>
    <property type="evidence" value="ECO:0007669"/>
    <property type="project" value="TreeGrafter"/>
</dbReference>
<sequence length="1505" mass="170060">MADCLYSVPPGKDNKTLRNLGRKASSTDQSIRSLMFPGTRRLTSRESASEAFKGQGRGSLGPGSALQQPSPRCLAAHYSGPEPTPGRKVPGRELPLTGVFRASLGVVVCVCPTARSRKRRGTEGTTVSRSLWVCGRSGGGSGGWFYCHWTKMFLMPTSSELNSGQDFLTQWMANPSRAGVILNRGFPILEAEEEKPANVNFSTSFPIKATKFSNSFSFIREEDSLHEEQKLEPNSPYKLQSDKPEPQRVFALTKEGPQLVARQDAPGQWEDSKNEFIADLLSELKEVPYKDPLVKKLEQLKEEQQKKQEQLKRRQLEQLQRLMGEQEELLALVSGQQTLPGLTPLPDDQSQKKYRPPGNSTTVEKTTPFLPSYIYQNQSQEKKHPSNILLSEQNDFCRTTHQDFVLTSRSGASPSVFYEAQCQEALVKKNDLKEENDNYSKGEGILPCLEKMTEQIQEGNDTNLKKIGDSSEVVNIEERPIKAAIRERKQTFEDYLEEQIRLEELERQQKQLKEAEGSLLIKAKPKQPFLKRGEGLARFTNAKSKFQKGRESNLVTTQSISEDQPVFKSEKQQFQRKTALINKEICTENLPVKKHSKVRAKCRSLTLSQKPKVLKSNSRKSLSPSGLKMPAGKKCDGQFREQISLGKKVESNNKENVPECTKPCDVGGTIWNKARSKDRLPTSTGLISCMASQNPASESLKGSESSLDDSLQKKLENWEREKEKENLELDEFLFLEQAADEISFSSNSSFVLKILERDQQNCRGRRLSSTPVKSVREEKTATLGSVSQHNQNEDPGRAQCGSKAECEVAARQRDSMFSPGALWAPSCEVRRRVYQTNPPERQARWSAGDGEGVTDSDHSTDLEEQLDVTIKPSSAGKERSSSSREDSPKVCDDKGPFRDTTTQEEEKRRDVDLDLSDKDYSSDDSLIIESLKNKLSDSSRRHSSISVNKIDFDDERTWTDLEDNSFKHDGVLGNEAIYGTPQTTCPNKSEMCVLDKTIKRKVVPVKKGEDLGKSSRGPSPPPTSGLMMEFFPSLKSKSKSHSRLGNDPKLDTGQDHPPGGNARSQVLREKIIELETEIEKFKAENASLAKLRTERESALEKLRKEIADFEQQKAKELARIEEFKKEEMRKLQKERKVFEKYSTVARTFPDKKEREEIQVLKRQVSDLQEDLKRKEAKWSSTHGRLRSQIEMLVRENTDLREEIKVMERFRLDAWKKAEATESSARMGQCVTASKKDGFLNSSVRFQKSQISSGTQVEKYKKNYLPTQGNPSQRSKSEPRDLGSSEKGQTASPRELPEPVNFPDPDYKEEDEKEEIEGEISHPDGKIEKVYKNGCHVVLFPNGTRKEVSADGETVTVTFFNGDIKQVMPDGRVVYYYAATQTAHTTFPEGLEVLHFSNGQIEKHFPDGRKEITFPDRTIKNLFADGQEESIFPDGTVVRVQRDGNKIIEFNNGQRELHTAQFKRREYPDGTVKTVYTNGHQETKYTSGRVRMKDKDGNVLMDTKLS</sequence>
<feature type="compositionally biased region" description="Basic and acidic residues" evidence="12">
    <location>
        <begin position="1274"/>
        <end position="1283"/>
    </location>
</feature>
<feature type="domain" description="Centromere protein J C-terminal" evidence="13">
    <location>
        <begin position="1318"/>
        <end position="1347"/>
    </location>
</feature>
<comment type="subunit">
    <text evidence="7">Forms homodimers. Associates with microtubules plus ends; binds to beta-tubulin subunits exposed on microtubule outer surface at its distal tip; also associates with microtubule lattice. Associated with the gamma-tubulin complex. Interacts with the head domain of EPB41. Interacts with LYST. Interacts with CEP152 (via C-terminus). Interacts with STIL. Forms a complex with STIL and SASS6.</text>
</comment>
<evidence type="ECO:0000256" key="11">
    <source>
        <dbReference type="SAM" id="Coils"/>
    </source>
</evidence>
<dbReference type="PANTHER" id="PTHR10331">
    <property type="entry name" value="T COMPLEX PROTEIN 10"/>
    <property type="match status" value="1"/>
</dbReference>
<reference evidence="16" key="1">
    <citation type="submission" date="2025-08" db="UniProtKB">
        <authorList>
            <consortium name="RefSeq"/>
        </authorList>
    </citation>
    <scope>IDENTIFICATION</scope>
    <source>
        <tissue evidence="16">Blood</tissue>
    </source>
</reference>
<dbReference type="GO" id="GO:0005814">
    <property type="term" value="C:centriole"/>
    <property type="evidence" value="ECO:0007669"/>
    <property type="project" value="UniProtKB-SubCell"/>
</dbReference>
<dbReference type="InterPro" id="IPR009852">
    <property type="entry name" value="CENPJ_C_dom"/>
</dbReference>
<comment type="similarity">
    <text evidence="2">Belongs to the TCP10 family.</text>
</comment>
<feature type="compositionally biased region" description="Acidic residues" evidence="12">
    <location>
        <begin position="1306"/>
        <end position="1317"/>
    </location>
</feature>
<feature type="region of interest" description="Disordered" evidence="12">
    <location>
        <begin position="224"/>
        <end position="243"/>
    </location>
</feature>
<feature type="region of interest" description="Disordered" evidence="12">
    <location>
        <begin position="1"/>
        <end position="92"/>
    </location>
</feature>
<dbReference type="GO" id="GO:1902117">
    <property type="term" value="P:positive regulation of organelle assembly"/>
    <property type="evidence" value="ECO:0007669"/>
    <property type="project" value="UniProtKB-ARBA"/>
</dbReference>
<evidence type="ECO:0000256" key="3">
    <source>
        <dbReference type="ARBA" id="ARBA00022490"/>
    </source>
</evidence>
<dbReference type="KEGG" id="bbis:104996796"/>
<comment type="subcellular location">
    <subcellularLocation>
        <location evidence="1">Cytoplasm</location>
        <location evidence="1">Cytoskeleton</location>
        <location evidence="1">Microtubule organizing center</location>
        <location evidence="1">Centrosome</location>
        <location evidence="1">Centriole</location>
    </subcellularLocation>
</comment>
<feature type="compositionally biased region" description="Basic and acidic residues" evidence="12">
    <location>
        <begin position="904"/>
        <end position="916"/>
    </location>
</feature>
<evidence type="ECO:0000313" key="16">
    <source>
        <dbReference type="RefSeq" id="XP_010849461.1"/>
    </source>
</evidence>
<dbReference type="InterPro" id="IPR058029">
    <property type="entry name" value="Tubulin-bd_CENPJ"/>
</dbReference>
<keyword evidence="11" id="KW-0175">Coiled coil</keyword>
<feature type="domain" description="CENPJ tubulin-binding region" evidence="14">
    <location>
        <begin position="475"/>
        <end position="541"/>
    </location>
</feature>
<dbReference type="Pfam" id="PF07202">
    <property type="entry name" value="Tcp10_C"/>
    <property type="match status" value="4"/>
</dbReference>
<evidence type="ECO:0000256" key="6">
    <source>
        <dbReference type="ARBA" id="ARBA00023212"/>
    </source>
</evidence>
<evidence type="ECO:0000256" key="12">
    <source>
        <dbReference type="SAM" id="MobiDB-lite"/>
    </source>
</evidence>
<dbReference type="GO" id="GO:0061511">
    <property type="term" value="P:centriole elongation"/>
    <property type="evidence" value="ECO:0007669"/>
    <property type="project" value="TreeGrafter"/>
</dbReference>
<evidence type="ECO:0000256" key="4">
    <source>
        <dbReference type="ARBA" id="ARBA00022553"/>
    </source>
</evidence>
<feature type="coiled-coil region" evidence="11">
    <location>
        <begin position="708"/>
        <end position="735"/>
    </location>
</feature>
<dbReference type="GO" id="GO:0005813">
    <property type="term" value="C:centrosome"/>
    <property type="evidence" value="ECO:0007669"/>
    <property type="project" value="TreeGrafter"/>
</dbReference>
<dbReference type="GO" id="GO:0005874">
    <property type="term" value="C:microtubule"/>
    <property type="evidence" value="ECO:0007669"/>
    <property type="project" value="UniProtKB-KW"/>
</dbReference>
<dbReference type="CTD" id="55835"/>
<dbReference type="InterPro" id="IPR026581">
    <property type="entry name" value="TCP10L/CENPJ"/>
</dbReference>
<evidence type="ECO:0000256" key="2">
    <source>
        <dbReference type="ARBA" id="ARBA00005627"/>
    </source>
</evidence>
<dbReference type="InterPro" id="IPR047002">
    <property type="entry name" value="Tcp10_C_sf"/>
</dbReference>
<feature type="region of interest" description="Disordered" evidence="12">
    <location>
        <begin position="338"/>
        <end position="365"/>
    </location>
</feature>
<evidence type="ECO:0000313" key="15">
    <source>
        <dbReference type="Proteomes" id="UP000515208"/>
    </source>
</evidence>
<evidence type="ECO:0000256" key="5">
    <source>
        <dbReference type="ARBA" id="ARBA00022701"/>
    </source>
</evidence>
<protein>
    <recommendedName>
        <fullName evidence="8">Centrosomal P4.1-associated protein</fullName>
    </recommendedName>
    <alternativeName>
        <fullName evidence="9">Centromere protein J</fullName>
    </alternativeName>
    <alternativeName>
        <fullName evidence="10">Centrosome assembly and centriole elongation protein</fullName>
    </alternativeName>
</protein>
<keyword evidence="5" id="KW-0493">Microtubule</keyword>
<dbReference type="OrthoDB" id="10252174at2759"/>